<name>A0A7S2C7I0_9STRA</name>
<keyword evidence="5" id="KW-0694">RNA-binding</keyword>
<evidence type="ECO:0000256" key="8">
    <source>
        <dbReference type="ARBA" id="ARBA00023274"/>
    </source>
</evidence>
<evidence type="ECO:0000256" key="9">
    <source>
        <dbReference type="SAM" id="MobiDB-lite"/>
    </source>
</evidence>
<feature type="region of interest" description="Disordered" evidence="9">
    <location>
        <begin position="1"/>
        <end position="58"/>
    </location>
</feature>
<keyword evidence="4" id="KW-0747">Spliceosome</keyword>
<dbReference type="InterPro" id="IPR012976">
    <property type="entry name" value="NOSIC"/>
</dbReference>
<feature type="compositionally biased region" description="Acidic residues" evidence="9">
    <location>
        <begin position="8"/>
        <end position="55"/>
    </location>
</feature>
<dbReference type="EMBL" id="HBGS01025222">
    <property type="protein sequence ID" value="CAD9417968.1"/>
    <property type="molecule type" value="Transcribed_RNA"/>
</dbReference>
<dbReference type="GO" id="GO:0005687">
    <property type="term" value="C:U4 snRNP"/>
    <property type="evidence" value="ECO:0007669"/>
    <property type="project" value="TreeGrafter"/>
</dbReference>
<reference evidence="11" key="1">
    <citation type="submission" date="2021-01" db="EMBL/GenBank/DDBJ databases">
        <authorList>
            <person name="Corre E."/>
            <person name="Pelletier E."/>
            <person name="Niang G."/>
            <person name="Scheremetjew M."/>
            <person name="Finn R."/>
            <person name="Kale V."/>
            <person name="Holt S."/>
            <person name="Cochrane G."/>
            <person name="Meng A."/>
            <person name="Brown T."/>
            <person name="Cohen L."/>
        </authorList>
    </citation>
    <scope>NUCLEOTIDE SEQUENCE</scope>
    <source>
        <strain evidence="11">CCMP1381</strain>
    </source>
</reference>
<keyword evidence="8" id="KW-0687">Ribonucleoprotein</keyword>
<dbReference type="InterPro" id="IPR002687">
    <property type="entry name" value="Nop_dom"/>
</dbReference>
<dbReference type="SUPFAM" id="SSF89124">
    <property type="entry name" value="Nop domain"/>
    <property type="match status" value="1"/>
</dbReference>
<sequence length="494" mass="54333">MTTLADSFLEDLDDLEGDSDDEQVDEMAVSDDKDGDEEGGDALDDDDDEEPDLDDMLGNIHDEAGIRSVATLRTSDYFVKHMTAINAALERPPQPITGNVEEDPEYQLVVTCNELVQKIDDEMVNVHKYVVDTYSKKFPELESLVPQRLDYMQVVQTIGNEMDMTMVDLSDILPNAVVISVSMTGSTTSGQPLSESDLSQCMQGCREAVELEEDKMKSLTFVESRMNMVAPNVCALIDTIIAAQLMGLAGGLVMMSKIPSCNLQILGQQKQVLGHGFASVAAMPHTGLIYYSTAVQRAPPYLRMRALKLVAAKVALAARMDLHQKEPSDALGRKLREEVDDKIDKWQEPPKAKTKKSLPAPDNRPAKKRGGKRARKHKEKFGMTEMRKETNRRTFSNFEGEYGDDAMGLDLGMLGKGGGKLRMPQKKESKNAAKIKKRAIQMSSGATNGLSSSLVFTPVQGLELANPTANEAKVSDANKKWFSQSNGFLSAKPM</sequence>
<dbReference type="Pfam" id="PF01798">
    <property type="entry name" value="Nop"/>
    <property type="match status" value="1"/>
</dbReference>
<evidence type="ECO:0000259" key="10">
    <source>
        <dbReference type="PROSITE" id="PS51358"/>
    </source>
</evidence>
<comment type="similarity">
    <text evidence="2">Belongs to the PRP31 family.</text>
</comment>
<keyword evidence="7" id="KW-0539">Nucleus</keyword>
<comment type="subcellular location">
    <subcellularLocation>
        <location evidence="1">Nucleus</location>
    </subcellularLocation>
</comment>
<evidence type="ECO:0000256" key="1">
    <source>
        <dbReference type="ARBA" id="ARBA00004123"/>
    </source>
</evidence>
<organism evidence="11">
    <name type="scientific">Octactis speculum</name>
    <dbReference type="NCBI Taxonomy" id="3111310"/>
    <lineage>
        <taxon>Eukaryota</taxon>
        <taxon>Sar</taxon>
        <taxon>Stramenopiles</taxon>
        <taxon>Ochrophyta</taxon>
        <taxon>Dictyochophyceae</taxon>
        <taxon>Dictyochales</taxon>
        <taxon>Dictyochaceae</taxon>
        <taxon>Octactis</taxon>
    </lineage>
</organism>
<dbReference type="GO" id="GO:0003723">
    <property type="term" value="F:RNA binding"/>
    <property type="evidence" value="ECO:0007669"/>
    <property type="project" value="UniProtKB-KW"/>
</dbReference>
<gene>
    <name evidence="11" type="ORF">DSPE1174_LOCUS12811</name>
</gene>
<dbReference type="GO" id="GO:0071011">
    <property type="term" value="C:precatalytic spliceosome"/>
    <property type="evidence" value="ECO:0007669"/>
    <property type="project" value="TreeGrafter"/>
</dbReference>
<evidence type="ECO:0000313" key="11">
    <source>
        <dbReference type="EMBL" id="CAD9417968.1"/>
    </source>
</evidence>
<dbReference type="InterPro" id="IPR019175">
    <property type="entry name" value="Prp31_C"/>
</dbReference>
<evidence type="ECO:0000256" key="7">
    <source>
        <dbReference type="ARBA" id="ARBA00023242"/>
    </source>
</evidence>
<keyword evidence="6" id="KW-0508">mRNA splicing</keyword>
<feature type="region of interest" description="Disordered" evidence="9">
    <location>
        <begin position="341"/>
        <end position="380"/>
    </location>
</feature>
<dbReference type="PROSITE" id="PS51358">
    <property type="entry name" value="NOP"/>
    <property type="match status" value="1"/>
</dbReference>
<evidence type="ECO:0000256" key="5">
    <source>
        <dbReference type="ARBA" id="ARBA00022884"/>
    </source>
</evidence>
<dbReference type="AlphaFoldDB" id="A0A7S2C7I0"/>
<dbReference type="GO" id="GO:0000244">
    <property type="term" value="P:spliceosomal tri-snRNP complex assembly"/>
    <property type="evidence" value="ECO:0007669"/>
    <property type="project" value="InterPro"/>
</dbReference>
<dbReference type="InterPro" id="IPR027105">
    <property type="entry name" value="Prp31"/>
</dbReference>
<dbReference type="FunFam" id="1.10.287.4070:FF:000003">
    <property type="entry name" value="U4/U6 small nuclear ribonucleoprotein PRP31"/>
    <property type="match status" value="1"/>
</dbReference>
<dbReference type="Gene3D" id="1.10.246.90">
    <property type="entry name" value="Nop domain"/>
    <property type="match status" value="1"/>
</dbReference>
<dbReference type="PANTHER" id="PTHR13904">
    <property type="entry name" value="PRE-MRNA SPLICING FACTOR PRP31"/>
    <property type="match status" value="1"/>
</dbReference>
<evidence type="ECO:0000256" key="4">
    <source>
        <dbReference type="ARBA" id="ARBA00022728"/>
    </source>
</evidence>
<dbReference type="PANTHER" id="PTHR13904:SF0">
    <property type="entry name" value="U4_U6 SMALL NUCLEAR RIBONUCLEOPROTEIN PRP31"/>
    <property type="match status" value="1"/>
</dbReference>
<dbReference type="GO" id="GO:0046540">
    <property type="term" value="C:U4/U6 x U5 tri-snRNP complex"/>
    <property type="evidence" value="ECO:0007669"/>
    <property type="project" value="InterPro"/>
</dbReference>
<evidence type="ECO:0000256" key="6">
    <source>
        <dbReference type="ARBA" id="ARBA00023187"/>
    </source>
</evidence>
<keyword evidence="3" id="KW-0507">mRNA processing</keyword>
<dbReference type="FunFam" id="1.10.246.90:FF:000002">
    <property type="entry name" value="U4/U6 small nuclear ribonucleoprotein Prp31"/>
    <property type="match status" value="1"/>
</dbReference>
<proteinExistence type="inferred from homology"/>
<dbReference type="InterPro" id="IPR036070">
    <property type="entry name" value="Nop_dom_sf"/>
</dbReference>
<feature type="domain" description="Nop" evidence="10">
    <location>
        <begin position="229"/>
        <end position="348"/>
    </location>
</feature>
<dbReference type="Gene3D" id="1.10.287.4070">
    <property type="match status" value="1"/>
</dbReference>
<accession>A0A7S2C7I0</accession>
<dbReference type="SMART" id="SM00931">
    <property type="entry name" value="NOSIC"/>
    <property type="match status" value="1"/>
</dbReference>
<dbReference type="InterPro" id="IPR042239">
    <property type="entry name" value="Nop_C"/>
</dbReference>
<evidence type="ECO:0000256" key="2">
    <source>
        <dbReference type="ARBA" id="ARBA00005572"/>
    </source>
</evidence>
<feature type="compositionally biased region" description="Basic residues" evidence="9">
    <location>
        <begin position="366"/>
        <end position="379"/>
    </location>
</feature>
<dbReference type="Pfam" id="PF09785">
    <property type="entry name" value="Prp31_C"/>
    <property type="match status" value="1"/>
</dbReference>
<evidence type="ECO:0000256" key="3">
    <source>
        <dbReference type="ARBA" id="ARBA00022664"/>
    </source>
</evidence>
<protein>
    <recommendedName>
        <fullName evidence="10">Nop domain-containing protein</fullName>
    </recommendedName>
</protein>
<feature type="compositionally biased region" description="Basic and acidic residues" evidence="9">
    <location>
        <begin position="341"/>
        <end position="351"/>
    </location>
</feature>